<dbReference type="PANTHER" id="PTHR43105">
    <property type="entry name" value="RESPIRATORY NITRATE REDUCTASE"/>
    <property type="match status" value="1"/>
</dbReference>
<dbReference type="Gene3D" id="3.40.228.10">
    <property type="entry name" value="Dimethylsulfoxide Reductase, domain 2"/>
    <property type="match status" value="1"/>
</dbReference>
<evidence type="ECO:0000256" key="10">
    <source>
        <dbReference type="ARBA" id="ARBA00034078"/>
    </source>
</evidence>
<dbReference type="InterPro" id="IPR006963">
    <property type="entry name" value="Mopterin_OxRdtase_4Fe-4S_dom"/>
</dbReference>
<keyword evidence="4" id="KW-0874">Quinone</keyword>
<dbReference type="Gene3D" id="2.20.25.90">
    <property type="entry name" value="ADC-like domains"/>
    <property type="match status" value="1"/>
</dbReference>
<keyword evidence="2" id="KW-0004">4Fe-4S</keyword>
<dbReference type="PANTHER" id="PTHR43105:SF10">
    <property type="entry name" value="NADH-QUINONE OXIDOREDUCTASE SUBUNIT G"/>
    <property type="match status" value="1"/>
</dbReference>
<dbReference type="GO" id="GO:0046872">
    <property type="term" value="F:metal ion binding"/>
    <property type="evidence" value="ECO:0007669"/>
    <property type="project" value="UniProtKB-KW"/>
</dbReference>
<dbReference type="GO" id="GO:0003954">
    <property type="term" value="F:NADH dehydrogenase activity"/>
    <property type="evidence" value="ECO:0007669"/>
    <property type="project" value="TreeGrafter"/>
</dbReference>
<keyword evidence="3" id="KW-0001">2Fe-2S</keyword>
<keyword evidence="6" id="KW-0677">Repeat</keyword>
<evidence type="ECO:0000256" key="6">
    <source>
        <dbReference type="ARBA" id="ARBA00022737"/>
    </source>
</evidence>
<evidence type="ECO:0000259" key="11">
    <source>
        <dbReference type="PROSITE" id="PS51085"/>
    </source>
</evidence>
<dbReference type="SMART" id="SM00926">
    <property type="entry name" value="Molybdop_Fe4S4"/>
    <property type="match status" value="1"/>
</dbReference>
<dbReference type="InterPro" id="IPR054351">
    <property type="entry name" value="NADH_UbQ_OxRdtase_ferredoxin"/>
</dbReference>
<feature type="domain" description="4Fe-4S ferredoxin-type" evidence="12">
    <location>
        <begin position="159"/>
        <end position="192"/>
    </location>
</feature>
<name>A0A0F9R723_9ZZZZ</name>
<gene>
    <name evidence="15" type="ORF">LCGC14_0613660</name>
</gene>
<keyword evidence="7" id="KW-0408">Iron</keyword>
<comment type="caution">
    <text evidence="15">The sequence shown here is derived from an EMBL/GenBank/DDBJ whole genome shotgun (WGS) entry which is preliminary data.</text>
</comment>
<dbReference type="InterPro" id="IPR001041">
    <property type="entry name" value="2Fe-2S_ferredoxin-type"/>
</dbReference>
<dbReference type="PROSITE" id="PS51669">
    <property type="entry name" value="4FE4S_MOW_BIS_MGD"/>
    <property type="match status" value="1"/>
</dbReference>
<evidence type="ECO:0000259" key="12">
    <source>
        <dbReference type="PROSITE" id="PS51379"/>
    </source>
</evidence>
<feature type="domain" description="2Fe-2S ferredoxin-type" evidence="11">
    <location>
        <begin position="1"/>
        <end position="77"/>
    </location>
</feature>
<dbReference type="Pfam" id="PF22117">
    <property type="entry name" value="Fer4_Nqo3"/>
    <property type="match status" value="1"/>
</dbReference>
<comment type="cofactor">
    <cofactor evidence="10">
        <name>[2Fe-2S] cluster</name>
        <dbReference type="ChEBI" id="CHEBI:190135"/>
    </cofactor>
</comment>
<dbReference type="InterPro" id="IPR036010">
    <property type="entry name" value="2Fe-2S_ferredoxin-like_sf"/>
</dbReference>
<evidence type="ECO:0000259" key="14">
    <source>
        <dbReference type="PROSITE" id="PS51839"/>
    </source>
</evidence>
<dbReference type="GO" id="GO:0051539">
    <property type="term" value="F:4 iron, 4 sulfur cluster binding"/>
    <property type="evidence" value="ECO:0007669"/>
    <property type="project" value="UniProtKB-KW"/>
</dbReference>
<dbReference type="PROSITE" id="PS00641">
    <property type="entry name" value="COMPLEX1_75K_1"/>
    <property type="match status" value="1"/>
</dbReference>
<dbReference type="SUPFAM" id="SSF54292">
    <property type="entry name" value="2Fe-2S ferredoxin-like"/>
    <property type="match status" value="1"/>
</dbReference>
<dbReference type="InterPro" id="IPR019574">
    <property type="entry name" value="NADH_UbQ_OxRdtase_Gsu_4Fe4S-bd"/>
</dbReference>
<dbReference type="InterPro" id="IPR009010">
    <property type="entry name" value="Asp_de-COase-like_dom_sf"/>
</dbReference>
<sequence>MIIIIDGKKIEVEGKRTVLEVAREKDIFIPSLCDHPQLTPFGGCRLCIVEIKEKRGYPPSCSTYVENGMEIKTKTPRLQELRREILELILSEHPNACLICSEKENCDEYKSTIRKVGEVTGCVLCSNNGRCELQDVVETLKIDKVKFPSVYRDLDVKKGDPFFDRDYNLCILCGRCVRVCQEVRGASAVSFVYRGSEAVVGTVFDLPLLESGCQFCGACVDVCPTGSLTERGIRYEGLPDERAKTICPLCSIGCELKIDLKRQKILSSKPSDEGAVNEGQACVKGRFLIKDVVHSPRRILKPLIRVNKKLEEVSWEGALDFVAQKLKKFKGKKTALIASPQVSCEEYFLLHKFASEELKTENVDSSYRFSPLAVFDKMAKENGLELGLNFEIKDISRAKTLFLIGEDISKSHPIIWLEVLKAVKGGAKLIVASPEELSLSRYSALWLQIKPGTEFYLLSFLSKLFLQKEQEADHPRIEGLDSFEDSLDKLDLSNVFEMTGITREELKEASELLLDTENAAFLFGMGLTQHSWGSRNVAALWNLALQAQAQLFPLGLENNLRGVFEIGRNSSDKGLNLNQIFQAASSGELKALYLAGPAPYLKKANLELLVIQDSFVNENFEFADAVLPASTFAETEGTFINGEGRLQKFNKVIDPLGEAKPDWWIISQLARRMGNKGFHFKNPSDITKEMIKIVPSFSNISYAELEKGQKIFTQEETKKERSFIPLKYSDSHYKKSKEYPFLMFLDYSLDYYRSLSLSQESRGLKAIRDSRWIKVSLEDAEELNLKEGENIAVESSSGKFKGFVKIVKSLPKGILGASFLLSEDSDFSVSGLIPSVFQESHSLGMLPVKIKREK</sequence>
<dbReference type="Gene3D" id="3.10.20.740">
    <property type="match status" value="1"/>
</dbReference>
<evidence type="ECO:0000256" key="4">
    <source>
        <dbReference type="ARBA" id="ARBA00022719"/>
    </source>
</evidence>
<dbReference type="AlphaFoldDB" id="A0A0F9R723"/>
<feature type="domain" description="4Fe-4S ferredoxin-type" evidence="12">
    <location>
        <begin position="204"/>
        <end position="233"/>
    </location>
</feature>
<dbReference type="SMART" id="SM00929">
    <property type="entry name" value="NADH-G_4Fe-4S_3"/>
    <property type="match status" value="1"/>
</dbReference>
<dbReference type="Gene3D" id="3.30.70.20">
    <property type="match status" value="1"/>
</dbReference>
<dbReference type="InterPro" id="IPR006656">
    <property type="entry name" value="Mopterin_OxRdtase"/>
</dbReference>
<dbReference type="InterPro" id="IPR050123">
    <property type="entry name" value="Prok_molybdopt-oxidoreductase"/>
</dbReference>
<feature type="domain" description="4Fe-4S Mo/W bis-MGD-type" evidence="13">
    <location>
        <begin position="240"/>
        <end position="296"/>
    </location>
</feature>
<dbReference type="PROSITE" id="PS51839">
    <property type="entry name" value="4FE4S_HC3"/>
    <property type="match status" value="1"/>
</dbReference>
<dbReference type="Gene3D" id="3.40.50.740">
    <property type="match status" value="2"/>
</dbReference>
<dbReference type="Gene3D" id="2.40.40.20">
    <property type="match status" value="1"/>
</dbReference>
<dbReference type="GO" id="GO:0016020">
    <property type="term" value="C:membrane"/>
    <property type="evidence" value="ECO:0007669"/>
    <property type="project" value="InterPro"/>
</dbReference>
<dbReference type="PROSITE" id="PS00198">
    <property type="entry name" value="4FE4S_FER_1"/>
    <property type="match status" value="1"/>
</dbReference>
<dbReference type="Pfam" id="PF13510">
    <property type="entry name" value="Fer2_4"/>
    <property type="match status" value="1"/>
</dbReference>
<evidence type="ECO:0000256" key="7">
    <source>
        <dbReference type="ARBA" id="ARBA00023004"/>
    </source>
</evidence>
<dbReference type="InterPro" id="IPR017900">
    <property type="entry name" value="4Fe4S_Fe_S_CS"/>
</dbReference>
<dbReference type="EMBL" id="LAZR01001024">
    <property type="protein sequence ID" value="KKN52320.1"/>
    <property type="molecule type" value="Genomic_DNA"/>
</dbReference>
<protein>
    <submittedName>
        <fullName evidence="15">Uncharacterized protein</fullName>
    </submittedName>
</protein>
<dbReference type="SUPFAM" id="SSF54862">
    <property type="entry name" value="4Fe-4S ferredoxins"/>
    <property type="match status" value="1"/>
</dbReference>
<evidence type="ECO:0000256" key="5">
    <source>
        <dbReference type="ARBA" id="ARBA00022723"/>
    </source>
</evidence>
<dbReference type="PROSITE" id="PS51379">
    <property type="entry name" value="4FE4S_FER_2"/>
    <property type="match status" value="2"/>
</dbReference>
<organism evidence="15">
    <name type="scientific">marine sediment metagenome</name>
    <dbReference type="NCBI Taxonomy" id="412755"/>
    <lineage>
        <taxon>unclassified sequences</taxon>
        <taxon>metagenomes</taxon>
        <taxon>ecological metagenomes</taxon>
    </lineage>
</organism>
<dbReference type="SUPFAM" id="SSF50692">
    <property type="entry name" value="ADC-like"/>
    <property type="match status" value="1"/>
</dbReference>
<dbReference type="GO" id="GO:0051537">
    <property type="term" value="F:2 iron, 2 sulfur cluster binding"/>
    <property type="evidence" value="ECO:0007669"/>
    <property type="project" value="UniProtKB-KW"/>
</dbReference>
<reference evidence="15" key="1">
    <citation type="journal article" date="2015" name="Nature">
        <title>Complex archaea that bridge the gap between prokaryotes and eukaryotes.</title>
        <authorList>
            <person name="Spang A."/>
            <person name="Saw J.H."/>
            <person name="Jorgensen S.L."/>
            <person name="Zaremba-Niedzwiedzka K."/>
            <person name="Martijn J."/>
            <person name="Lind A.E."/>
            <person name="van Eijk R."/>
            <person name="Schleper C."/>
            <person name="Guy L."/>
            <person name="Ettema T.J."/>
        </authorList>
    </citation>
    <scope>NUCLEOTIDE SEQUENCE</scope>
</reference>
<evidence type="ECO:0000259" key="13">
    <source>
        <dbReference type="PROSITE" id="PS51669"/>
    </source>
</evidence>
<dbReference type="Pfam" id="PF04879">
    <property type="entry name" value="Molybdop_Fe4S4"/>
    <property type="match status" value="1"/>
</dbReference>
<dbReference type="InterPro" id="IPR017896">
    <property type="entry name" value="4Fe4S_Fe-S-bd"/>
</dbReference>
<dbReference type="CDD" id="cd00207">
    <property type="entry name" value="fer2"/>
    <property type="match status" value="1"/>
</dbReference>
<dbReference type="Pfam" id="PF00384">
    <property type="entry name" value="Molybdopterin"/>
    <property type="match status" value="1"/>
</dbReference>
<evidence type="ECO:0000256" key="2">
    <source>
        <dbReference type="ARBA" id="ARBA00022485"/>
    </source>
</evidence>
<dbReference type="Pfam" id="PF10588">
    <property type="entry name" value="NADH-G_4Fe-4S_3"/>
    <property type="match status" value="1"/>
</dbReference>
<dbReference type="GO" id="GO:0008137">
    <property type="term" value="F:NADH dehydrogenase (ubiquinone) activity"/>
    <property type="evidence" value="ECO:0007669"/>
    <property type="project" value="InterPro"/>
</dbReference>
<dbReference type="PROSITE" id="PS51085">
    <property type="entry name" value="2FE2S_FER_2"/>
    <property type="match status" value="1"/>
</dbReference>
<evidence type="ECO:0000256" key="1">
    <source>
        <dbReference type="ARBA" id="ARBA00001966"/>
    </source>
</evidence>
<dbReference type="SUPFAM" id="SSF53706">
    <property type="entry name" value="Formate dehydrogenase/DMSO reductase, domains 1-3"/>
    <property type="match status" value="1"/>
</dbReference>
<proteinExistence type="predicted"/>
<comment type="cofactor">
    <cofactor evidence="1">
        <name>[4Fe-4S] cluster</name>
        <dbReference type="ChEBI" id="CHEBI:49883"/>
    </cofactor>
</comment>
<dbReference type="GO" id="GO:0048038">
    <property type="term" value="F:quinone binding"/>
    <property type="evidence" value="ECO:0007669"/>
    <property type="project" value="UniProtKB-KW"/>
</dbReference>
<keyword evidence="8" id="KW-0411">Iron-sulfur</keyword>
<evidence type="ECO:0000256" key="8">
    <source>
        <dbReference type="ARBA" id="ARBA00023014"/>
    </source>
</evidence>
<feature type="domain" description="4Fe-4S His(Cys)3-ligated-type" evidence="14">
    <location>
        <begin position="77"/>
        <end position="141"/>
    </location>
</feature>
<evidence type="ECO:0000313" key="15">
    <source>
        <dbReference type="EMBL" id="KKN52320.1"/>
    </source>
</evidence>
<evidence type="ECO:0000256" key="3">
    <source>
        <dbReference type="ARBA" id="ARBA00022714"/>
    </source>
</evidence>
<dbReference type="PIRSF" id="PIRSF036643">
    <property type="entry name" value="FDH_alpha"/>
    <property type="match status" value="1"/>
</dbReference>
<dbReference type="GO" id="GO:0042773">
    <property type="term" value="P:ATP synthesis coupled electron transport"/>
    <property type="evidence" value="ECO:0007669"/>
    <property type="project" value="InterPro"/>
</dbReference>
<dbReference type="InterPro" id="IPR000283">
    <property type="entry name" value="NADH_UbQ_OxRdtase_75kDa_su_CS"/>
</dbReference>
<accession>A0A0F9R723</accession>
<keyword evidence="9" id="KW-0830">Ubiquinone</keyword>
<dbReference type="FunFam" id="3.30.70.20:FF:000035">
    <property type="entry name" value="Iron hydrogenase 1"/>
    <property type="match status" value="1"/>
</dbReference>
<evidence type="ECO:0000256" key="9">
    <source>
        <dbReference type="ARBA" id="ARBA00023075"/>
    </source>
</evidence>
<keyword evidence="5" id="KW-0479">Metal-binding</keyword>